<accession>A0AC34F0T9</accession>
<reference evidence="2" key="1">
    <citation type="submission" date="2022-11" db="UniProtKB">
        <authorList>
            <consortium name="WormBaseParasite"/>
        </authorList>
    </citation>
    <scope>IDENTIFICATION</scope>
</reference>
<proteinExistence type="predicted"/>
<protein>
    <submittedName>
        <fullName evidence="2">Adenylate cyclase</fullName>
    </submittedName>
</protein>
<evidence type="ECO:0000313" key="1">
    <source>
        <dbReference type="Proteomes" id="UP000887579"/>
    </source>
</evidence>
<evidence type="ECO:0000313" key="2">
    <source>
        <dbReference type="WBParaSite" id="ES5_v2.g10511.t1"/>
    </source>
</evidence>
<organism evidence="1 2">
    <name type="scientific">Panagrolaimus sp. ES5</name>
    <dbReference type="NCBI Taxonomy" id="591445"/>
    <lineage>
        <taxon>Eukaryota</taxon>
        <taxon>Metazoa</taxon>
        <taxon>Ecdysozoa</taxon>
        <taxon>Nematoda</taxon>
        <taxon>Chromadorea</taxon>
        <taxon>Rhabditida</taxon>
        <taxon>Tylenchina</taxon>
        <taxon>Panagrolaimomorpha</taxon>
        <taxon>Panagrolaimoidea</taxon>
        <taxon>Panagrolaimidae</taxon>
        <taxon>Panagrolaimus</taxon>
    </lineage>
</organism>
<sequence>MICVILLGFFEAIVLGIYGEWTKLAALNVINVGLVLMLLFWDRQPLTFSWVVVCSCLILIVFSPAVMSSSIALLTLFLCYTMMPLQLRSSAVAASLLTFAALSRHLLDTIDVTQLIAEILLLSAMNINGIFIYYPTELVQRRTFRETRKYVENRLQLIRDNEKQEKILLSVLPKHIAHELKKDIEGGGAEESMFKKIFIRKHENISILFADICGFTNLASGCTAEDLVMTLNELFARFDKLAHENHCMRIKILGDCYYCVSGLSEPRPDHAVCAVSMGLDMIDTIKLIRDLHGVNVNMRVGIHSGRAHCGVLGLKKWQFDVWSDDVTLANHMESGGIAGRIHITKATLDALNGAFKVEPGNGNLRSKYLAAHNVETYLIVHDGSREIPRIKVNPISKKELQVTGFADRQGHIVRRELSRPINEEVDNYLEKGIDAINKEAWKNEYCKKFSLSSGGSGCSFNCDQNLTFVMQQRDNKKCTHFNSFKIEYFNNTVINLHVFIIVITGKDVNCIFVSGSIWLLPYQDLHLRQFNIWLHRKSADYYNATIAEQIQSYCEDYGYFADLRCFFTFFTIFAVCMITIQSRRSEMVARYDFIWKLQAAAENNEMKKNHDQNRLILENILPAHVAAHFLTEQPKNRSELYSEGRPCACVIFATITGFNEFYMELDGNNEGVECLRLLNEIIADFDQLLGDPELACIEKIKTISTTYMAASGLTGDVIGNQHVVAVTKFAIKLLNKIEYINEHSFNNFNLRIGINVGPVVAGVIGTEKPHYDIWGNTVNVASRMDSSGIPGKIQVTEEVKQILEKENFDFDCRGEINVKGKGLMTTYLLRVPELSQDTF</sequence>
<dbReference type="Proteomes" id="UP000887579">
    <property type="component" value="Unplaced"/>
</dbReference>
<dbReference type="WBParaSite" id="ES5_v2.g10511.t1">
    <property type="protein sequence ID" value="ES5_v2.g10511.t1"/>
    <property type="gene ID" value="ES5_v2.g10511"/>
</dbReference>
<name>A0AC34F0T9_9BILA</name>